<name>A0ABU8INF0_9BURK</name>
<evidence type="ECO:0000313" key="5">
    <source>
        <dbReference type="Proteomes" id="UP001386437"/>
    </source>
</evidence>
<reference evidence="4 5" key="1">
    <citation type="journal article" date="2022" name="Arch. Microbiol.">
        <title>Paraburkholderia bengalensis sp. nov. isolated from roots of Oryza sativa, IR64.</title>
        <authorList>
            <person name="Nag P."/>
            <person name="Mondal N."/>
            <person name="Sarkar J."/>
            <person name="Das S."/>
        </authorList>
    </citation>
    <scope>NUCLEOTIDE SEQUENCE [LARGE SCALE GENOMIC DNA]</scope>
    <source>
        <strain evidence="4 5">IR64_4_BI</strain>
    </source>
</reference>
<keyword evidence="1 2" id="KW-0238">DNA-binding</keyword>
<organism evidence="4 5">
    <name type="scientific">Paraburkholderia bengalensis</name>
    <dbReference type="NCBI Taxonomy" id="2747562"/>
    <lineage>
        <taxon>Bacteria</taxon>
        <taxon>Pseudomonadati</taxon>
        <taxon>Pseudomonadota</taxon>
        <taxon>Betaproteobacteria</taxon>
        <taxon>Burkholderiales</taxon>
        <taxon>Burkholderiaceae</taxon>
        <taxon>Paraburkholderia</taxon>
    </lineage>
</organism>
<dbReference type="Proteomes" id="UP001386437">
    <property type="component" value="Unassembled WGS sequence"/>
</dbReference>
<dbReference type="CDD" id="cd00383">
    <property type="entry name" value="trans_reg_C"/>
    <property type="match status" value="1"/>
</dbReference>
<evidence type="ECO:0000256" key="2">
    <source>
        <dbReference type="PROSITE-ProRule" id="PRU01091"/>
    </source>
</evidence>
<dbReference type="SUPFAM" id="SSF46894">
    <property type="entry name" value="C-terminal effector domain of the bipartite response regulators"/>
    <property type="match status" value="1"/>
</dbReference>
<proteinExistence type="predicted"/>
<dbReference type="InterPro" id="IPR036388">
    <property type="entry name" value="WH-like_DNA-bd_sf"/>
</dbReference>
<evidence type="ECO:0000256" key="1">
    <source>
        <dbReference type="ARBA" id="ARBA00023125"/>
    </source>
</evidence>
<keyword evidence="5" id="KW-1185">Reference proteome</keyword>
<protein>
    <submittedName>
        <fullName evidence="4">Winged helix-turn-helix transcriptional regulator</fullName>
    </submittedName>
</protein>
<sequence length="132" mass="14713">MKASRIDVDLSTREIQVRGNSVPVGSRAFDILAVLMAARGQVVSIETILRKVWPDTVVEESNIRVQVCALRKALGEDRRLIQNIPGRGYRLTLKHEVPEPIASMTMTSVMRPDDSRSLIPVGFIEAIDPEFT</sequence>
<dbReference type="Gene3D" id="1.10.10.10">
    <property type="entry name" value="Winged helix-like DNA-binding domain superfamily/Winged helix DNA-binding domain"/>
    <property type="match status" value="1"/>
</dbReference>
<dbReference type="RefSeq" id="WP_336597490.1">
    <property type="nucleotide sequence ID" value="NZ_JACFYJ010000008.1"/>
</dbReference>
<comment type="caution">
    <text evidence="4">The sequence shown here is derived from an EMBL/GenBank/DDBJ whole genome shotgun (WGS) entry which is preliminary data.</text>
</comment>
<dbReference type="InterPro" id="IPR001867">
    <property type="entry name" value="OmpR/PhoB-type_DNA-bd"/>
</dbReference>
<dbReference type="SMART" id="SM00862">
    <property type="entry name" value="Trans_reg_C"/>
    <property type="match status" value="1"/>
</dbReference>
<accession>A0ABU8INF0</accession>
<feature type="DNA-binding region" description="OmpR/PhoB-type" evidence="2">
    <location>
        <begin position="1"/>
        <end position="93"/>
    </location>
</feature>
<gene>
    <name evidence="4" type="ORF">H3V53_07885</name>
</gene>
<dbReference type="InterPro" id="IPR016032">
    <property type="entry name" value="Sig_transdc_resp-reg_C-effctor"/>
</dbReference>
<dbReference type="EMBL" id="JACFYJ010000008">
    <property type="protein sequence ID" value="MEI5997123.1"/>
    <property type="molecule type" value="Genomic_DNA"/>
</dbReference>
<dbReference type="Pfam" id="PF00486">
    <property type="entry name" value="Trans_reg_C"/>
    <property type="match status" value="1"/>
</dbReference>
<evidence type="ECO:0000313" key="4">
    <source>
        <dbReference type="EMBL" id="MEI5997123.1"/>
    </source>
</evidence>
<evidence type="ECO:0000259" key="3">
    <source>
        <dbReference type="PROSITE" id="PS51755"/>
    </source>
</evidence>
<dbReference type="PROSITE" id="PS51755">
    <property type="entry name" value="OMPR_PHOB"/>
    <property type="match status" value="1"/>
</dbReference>
<feature type="domain" description="OmpR/PhoB-type" evidence="3">
    <location>
        <begin position="1"/>
        <end position="93"/>
    </location>
</feature>